<dbReference type="KEGG" id="coy:HF329_10450"/>
<accession>A0AAE7D703</accession>
<dbReference type="Pfam" id="PF02525">
    <property type="entry name" value="Flavodoxin_2"/>
    <property type="match status" value="1"/>
</dbReference>
<name>A0AAE7D703_9BACT</name>
<evidence type="ECO:0000313" key="6">
    <source>
        <dbReference type="Proteomes" id="UP000502421"/>
    </source>
</evidence>
<evidence type="ECO:0000256" key="2">
    <source>
        <dbReference type="ARBA" id="ARBA00023002"/>
    </source>
</evidence>
<dbReference type="Gene3D" id="3.40.50.360">
    <property type="match status" value="1"/>
</dbReference>
<dbReference type="PANTHER" id="PTHR10204">
    <property type="entry name" value="NAD P H OXIDOREDUCTASE-RELATED"/>
    <property type="match status" value="1"/>
</dbReference>
<dbReference type="GO" id="GO:0005829">
    <property type="term" value="C:cytosol"/>
    <property type="evidence" value="ECO:0007669"/>
    <property type="project" value="TreeGrafter"/>
</dbReference>
<gene>
    <name evidence="5" type="ORF">HF324_10115</name>
    <name evidence="4" type="ORF">HF329_10450</name>
</gene>
<dbReference type="Proteomes" id="UP000503144">
    <property type="component" value="Chromosome"/>
</dbReference>
<reference evidence="4 7" key="2">
    <citation type="submission" date="2020-09" db="EMBL/GenBank/DDBJ databases">
        <authorList>
            <person name="Kittiwongwattana C."/>
        </authorList>
    </citation>
    <scope>NUCLEOTIDE SEQUENCE</scope>
    <source>
        <strain evidence="5 7">1303</strain>
        <strain evidence="4">1310</strain>
    </source>
</reference>
<proteinExistence type="inferred from homology"/>
<dbReference type="EMBL" id="CP051205">
    <property type="protein sequence ID" value="QJB31711.1"/>
    <property type="molecule type" value="Genomic_DNA"/>
</dbReference>
<reference evidence="6 7" key="1">
    <citation type="submission" date="2020-04" db="EMBL/GenBank/DDBJ databases">
        <authorList>
            <person name="Kittiwongwattana C."/>
        </authorList>
    </citation>
    <scope>NUCLEOTIDE SEQUENCE [LARGE SCALE GENOMIC DNA]</scope>
    <source>
        <strain evidence="7">1303</strain>
        <strain evidence="6">1310</strain>
    </source>
</reference>
<dbReference type="InterPro" id="IPR051545">
    <property type="entry name" value="NAD(P)H_dehydrogenase_qn"/>
</dbReference>
<protein>
    <submittedName>
        <fullName evidence="4">NAD(P)H-dependent oxidoreductase</fullName>
    </submittedName>
</protein>
<dbReference type="AlphaFoldDB" id="A0AAE7D703"/>
<dbReference type="InterPro" id="IPR003680">
    <property type="entry name" value="Flavodoxin_fold"/>
</dbReference>
<keyword evidence="7" id="KW-1185">Reference proteome</keyword>
<comment type="similarity">
    <text evidence="1">Belongs to the NAD(P)H dehydrogenase (quinone) family.</text>
</comment>
<dbReference type="EMBL" id="CP051204">
    <property type="protein sequence ID" value="QJB38195.1"/>
    <property type="molecule type" value="Genomic_DNA"/>
</dbReference>
<organism evidence="4 6">
    <name type="scientific">Chitinophaga oryzae</name>
    <dbReference type="NCBI Taxonomy" id="2725414"/>
    <lineage>
        <taxon>Bacteria</taxon>
        <taxon>Pseudomonadati</taxon>
        <taxon>Bacteroidota</taxon>
        <taxon>Chitinophagia</taxon>
        <taxon>Chitinophagales</taxon>
        <taxon>Chitinophagaceae</taxon>
        <taxon>Chitinophaga</taxon>
    </lineage>
</organism>
<evidence type="ECO:0000259" key="3">
    <source>
        <dbReference type="Pfam" id="PF02525"/>
    </source>
</evidence>
<dbReference type="InterPro" id="IPR029039">
    <property type="entry name" value="Flavoprotein-like_sf"/>
</dbReference>
<feature type="domain" description="Flavodoxin-like fold" evidence="3">
    <location>
        <begin position="1"/>
        <end position="180"/>
    </location>
</feature>
<evidence type="ECO:0000256" key="1">
    <source>
        <dbReference type="ARBA" id="ARBA00006252"/>
    </source>
</evidence>
<dbReference type="GO" id="GO:0003955">
    <property type="term" value="F:NAD(P)H dehydrogenase (quinone) activity"/>
    <property type="evidence" value="ECO:0007669"/>
    <property type="project" value="TreeGrafter"/>
</dbReference>
<evidence type="ECO:0000313" key="5">
    <source>
        <dbReference type="EMBL" id="QJB38195.1"/>
    </source>
</evidence>
<dbReference type="RefSeq" id="WP_168803969.1">
    <property type="nucleotide sequence ID" value="NZ_CP051204.2"/>
</dbReference>
<dbReference type="Proteomes" id="UP000502421">
    <property type="component" value="Chromosome"/>
</dbReference>
<dbReference type="PANTHER" id="PTHR10204:SF34">
    <property type="entry name" value="NAD(P)H DEHYDROGENASE [QUINONE] 1 ISOFORM 1"/>
    <property type="match status" value="1"/>
</dbReference>
<dbReference type="SUPFAM" id="SSF52218">
    <property type="entry name" value="Flavoproteins"/>
    <property type="match status" value="1"/>
</dbReference>
<keyword evidence="2" id="KW-0560">Oxidoreductase</keyword>
<sequence>MRTVIVYNHPYEGSFCNAILNAVTKSLQKARHEVDLIHLDKDGFNPVMSEADLKAFIAHRPVDPQVIDYSERVKKADHLIFIFPIWWDIMPATTKGFIDRVLSPGVVYDHHPRGFGLVPLLSSLKSVTIITTMNKPKILYSLLIGNLIRKVMLRSVFKTMGYKNLHWMSFTSVKSRSHEQRVKWLHDIENNFYKRYAQGRRALL</sequence>
<evidence type="ECO:0000313" key="7">
    <source>
        <dbReference type="Proteomes" id="UP000503144"/>
    </source>
</evidence>
<evidence type="ECO:0000313" key="4">
    <source>
        <dbReference type="EMBL" id="QJB31711.1"/>
    </source>
</evidence>